<evidence type="ECO:0000313" key="2">
    <source>
        <dbReference type="Proteomes" id="UP000887159"/>
    </source>
</evidence>
<keyword evidence="2" id="KW-1185">Reference proteome</keyword>
<name>A0A8X6W4U7_TRICX</name>
<dbReference type="AlphaFoldDB" id="A0A8X6W4U7"/>
<evidence type="ECO:0000313" key="1">
    <source>
        <dbReference type="EMBL" id="GFY28327.1"/>
    </source>
</evidence>
<dbReference type="Proteomes" id="UP000887159">
    <property type="component" value="Unassembled WGS sequence"/>
</dbReference>
<organism evidence="1 2">
    <name type="scientific">Trichonephila clavipes</name>
    <name type="common">Golden silk orbweaver</name>
    <name type="synonym">Nephila clavipes</name>
    <dbReference type="NCBI Taxonomy" id="2585209"/>
    <lineage>
        <taxon>Eukaryota</taxon>
        <taxon>Metazoa</taxon>
        <taxon>Ecdysozoa</taxon>
        <taxon>Arthropoda</taxon>
        <taxon>Chelicerata</taxon>
        <taxon>Arachnida</taxon>
        <taxon>Araneae</taxon>
        <taxon>Araneomorphae</taxon>
        <taxon>Entelegynae</taxon>
        <taxon>Araneoidea</taxon>
        <taxon>Nephilidae</taxon>
        <taxon>Trichonephila</taxon>
    </lineage>
</organism>
<protein>
    <submittedName>
        <fullName evidence="1">Uncharacterized protein</fullName>
    </submittedName>
</protein>
<accession>A0A8X6W4U7</accession>
<gene>
    <name evidence="1" type="ORF">TNCV_4396591</name>
</gene>
<proteinExistence type="predicted"/>
<dbReference type="EMBL" id="BMAU01021383">
    <property type="protein sequence ID" value="GFY28327.1"/>
    <property type="molecule type" value="Genomic_DNA"/>
</dbReference>
<sequence>MPTCFITMASQCPSNVHCHDSQGWQRSRSDLHHRESCRDDFQAQRFSIQLPRECPSSSGTLPLPKSVTGGVPDVMPVEYLSFCVRGKFSQLTRGNRGLMVVKGAE</sequence>
<comment type="caution">
    <text evidence="1">The sequence shown here is derived from an EMBL/GenBank/DDBJ whole genome shotgun (WGS) entry which is preliminary data.</text>
</comment>
<reference evidence="1" key="1">
    <citation type="submission" date="2020-08" db="EMBL/GenBank/DDBJ databases">
        <title>Multicomponent nature underlies the extraordinary mechanical properties of spider dragline silk.</title>
        <authorList>
            <person name="Kono N."/>
            <person name="Nakamura H."/>
            <person name="Mori M."/>
            <person name="Yoshida Y."/>
            <person name="Ohtoshi R."/>
            <person name="Malay A.D."/>
            <person name="Moran D.A.P."/>
            <person name="Tomita M."/>
            <person name="Numata K."/>
            <person name="Arakawa K."/>
        </authorList>
    </citation>
    <scope>NUCLEOTIDE SEQUENCE</scope>
</reference>